<protein>
    <submittedName>
        <fullName evidence="2">Uncharacterized protein</fullName>
    </submittedName>
</protein>
<sequence>MNADPIELDEHALVYVSEPQHPKYHAPSDDDIQVEDDDDDPKEDPEEDPS</sequence>
<gene>
    <name evidence="2" type="ORF">Tci_866873</name>
</gene>
<accession>A0A699SCJ6</accession>
<name>A0A699SCJ6_TANCI</name>
<dbReference type="EMBL" id="BKCJ011151357">
    <property type="protein sequence ID" value="GFC94903.1"/>
    <property type="molecule type" value="Genomic_DNA"/>
</dbReference>
<evidence type="ECO:0000256" key="1">
    <source>
        <dbReference type="SAM" id="MobiDB-lite"/>
    </source>
</evidence>
<feature type="compositionally biased region" description="Acidic residues" evidence="1">
    <location>
        <begin position="29"/>
        <end position="50"/>
    </location>
</feature>
<proteinExistence type="predicted"/>
<organism evidence="2">
    <name type="scientific">Tanacetum cinerariifolium</name>
    <name type="common">Dalmatian daisy</name>
    <name type="synonym">Chrysanthemum cinerariifolium</name>
    <dbReference type="NCBI Taxonomy" id="118510"/>
    <lineage>
        <taxon>Eukaryota</taxon>
        <taxon>Viridiplantae</taxon>
        <taxon>Streptophyta</taxon>
        <taxon>Embryophyta</taxon>
        <taxon>Tracheophyta</taxon>
        <taxon>Spermatophyta</taxon>
        <taxon>Magnoliopsida</taxon>
        <taxon>eudicotyledons</taxon>
        <taxon>Gunneridae</taxon>
        <taxon>Pentapetalae</taxon>
        <taxon>asterids</taxon>
        <taxon>campanulids</taxon>
        <taxon>Asterales</taxon>
        <taxon>Asteraceae</taxon>
        <taxon>Asteroideae</taxon>
        <taxon>Anthemideae</taxon>
        <taxon>Anthemidinae</taxon>
        <taxon>Tanacetum</taxon>
    </lineage>
</organism>
<dbReference type="AlphaFoldDB" id="A0A699SCJ6"/>
<feature type="non-terminal residue" evidence="2">
    <location>
        <position position="50"/>
    </location>
</feature>
<comment type="caution">
    <text evidence="2">The sequence shown here is derived from an EMBL/GenBank/DDBJ whole genome shotgun (WGS) entry which is preliminary data.</text>
</comment>
<feature type="region of interest" description="Disordered" evidence="1">
    <location>
        <begin position="20"/>
        <end position="50"/>
    </location>
</feature>
<evidence type="ECO:0000313" key="2">
    <source>
        <dbReference type="EMBL" id="GFC94903.1"/>
    </source>
</evidence>
<reference evidence="2" key="1">
    <citation type="journal article" date="2019" name="Sci. Rep.">
        <title>Draft genome of Tanacetum cinerariifolium, the natural source of mosquito coil.</title>
        <authorList>
            <person name="Yamashiro T."/>
            <person name="Shiraishi A."/>
            <person name="Satake H."/>
            <person name="Nakayama K."/>
        </authorList>
    </citation>
    <scope>NUCLEOTIDE SEQUENCE</scope>
</reference>